<dbReference type="GO" id="GO:0015074">
    <property type="term" value="P:DNA integration"/>
    <property type="evidence" value="ECO:0007669"/>
    <property type="project" value="InterPro"/>
</dbReference>
<dbReference type="SUPFAM" id="SSF53098">
    <property type="entry name" value="Ribonuclease H-like"/>
    <property type="match status" value="1"/>
</dbReference>
<dbReference type="EMBL" id="AP021858">
    <property type="protein sequence ID" value="BBO23693.1"/>
    <property type="molecule type" value="Genomic_DNA"/>
</dbReference>
<organism evidence="3 4">
    <name type="scientific">Candidatus Nitrosymbiomonas proteolyticus</name>
    <dbReference type="NCBI Taxonomy" id="2608984"/>
    <lineage>
        <taxon>Bacteria</taxon>
        <taxon>Bacillati</taxon>
        <taxon>Armatimonadota</taxon>
        <taxon>Armatimonadota incertae sedis</taxon>
        <taxon>Candidatus Nitrosymbiomonas</taxon>
    </lineage>
</organism>
<dbReference type="PROSITE" id="PS50994">
    <property type="entry name" value="INTEGRASE"/>
    <property type="match status" value="1"/>
</dbReference>
<sequence>MERNMTVRRACWMTGISTRAVYEELGPDRDAALREALRRVWRPNMGYRMAHALVKEEFAPLNLKRVHRIWKHERLGRKTRYRKKRTGNPVPLSAEHPNHVWTVDFIHDSCLSGTKLKVLSVEDEFTRECLALEVATRINARKVRDVLAPLFADRGAPRFVRSDNGGEFVARLLAVFLSESGSNSRFIDPGKPWQNGFVESFHSTLRRDHLDVEVFVNLADAQMKTAIYRRYYNEVRPHSSLGYRPPAVAAQSLEFSRATPCLPPNPAGISSAEVYS</sequence>
<dbReference type="GO" id="GO:0003676">
    <property type="term" value="F:nucleic acid binding"/>
    <property type="evidence" value="ECO:0007669"/>
    <property type="project" value="InterPro"/>
</dbReference>
<protein>
    <submittedName>
        <fullName evidence="3">IS2 transposase TnpB</fullName>
    </submittedName>
</protein>
<dbReference type="KEGG" id="npy:NPRO_12880"/>
<dbReference type="InterPro" id="IPR001584">
    <property type="entry name" value="Integrase_cat-core"/>
</dbReference>
<reference evidence="3" key="1">
    <citation type="journal article" name="DNA Res.">
        <title>The physiological potential of anammox bacteria as revealed by their core genome structure.</title>
        <authorList>
            <person name="Okubo T."/>
            <person name="Toyoda A."/>
            <person name="Fukuhara K."/>
            <person name="Uchiyama I."/>
            <person name="Harigaya Y."/>
            <person name="Kuroiwa M."/>
            <person name="Suzuki T."/>
            <person name="Murakami Y."/>
            <person name="Suwa Y."/>
            <person name="Takami H."/>
        </authorList>
    </citation>
    <scope>NUCLEOTIDE SEQUENCE</scope>
    <source>
        <strain evidence="3">317325-2</strain>
    </source>
</reference>
<gene>
    <name evidence="2" type="ORF">NPRO_00720</name>
    <name evidence="3" type="ORF">NPRO_12880</name>
</gene>
<dbReference type="AlphaFoldDB" id="A0A809R7Y3"/>
<dbReference type="Proteomes" id="UP000662873">
    <property type="component" value="Chromosome"/>
</dbReference>
<proteinExistence type="predicted"/>
<dbReference type="PANTHER" id="PTHR47515:SF1">
    <property type="entry name" value="BLR2054 PROTEIN"/>
    <property type="match status" value="1"/>
</dbReference>
<dbReference type="InterPro" id="IPR036397">
    <property type="entry name" value="RNaseH_sf"/>
</dbReference>
<dbReference type="InterPro" id="IPR048020">
    <property type="entry name" value="Transpos_IS3"/>
</dbReference>
<evidence type="ECO:0000313" key="2">
    <source>
        <dbReference type="EMBL" id="BBO22477.1"/>
    </source>
</evidence>
<feature type="domain" description="Integrase catalytic" evidence="1">
    <location>
        <begin position="93"/>
        <end position="253"/>
    </location>
</feature>
<dbReference type="Pfam" id="PF13683">
    <property type="entry name" value="rve_3"/>
    <property type="match status" value="1"/>
</dbReference>
<dbReference type="Gene3D" id="3.30.420.10">
    <property type="entry name" value="Ribonuclease H-like superfamily/Ribonuclease H"/>
    <property type="match status" value="1"/>
</dbReference>
<name>A0A809R7Y3_9BACT</name>
<evidence type="ECO:0000259" key="1">
    <source>
        <dbReference type="PROSITE" id="PS50994"/>
    </source>
</evidence>
<dbReference type="NCBIfam" id="NF033516">
    <property type="entry name" value="transpos_IS3"/>
    <property type="match status" value="1"/>
</dbReference>
<dbReference type="PANTHER" id="PTHR47515">
    <property type="entry name" value="LOW CALCIUM RESPONSE LOCUS PROTEIN T"/>
    <property type="match status" value="1"/>
</dbReference>
<dbReference type="InterPro" id="IPR012337">
    <property type="entry name" value="RNaseH-like_sf"/>
</dbReference>
<dbReference type="EMBL" id="AP021858">
    <property type="protein sequence ID" value="BBO22477.1"/>
    <property type="molecule type" value="Genomic_DNA"/>
</dbReference>
<accession>A0A809R7Y3</accession>
<dbReference type="KEGG" id="npy:NPRO_00720"/>
<evidence type="ECO:0000313" key="3">
    <source>
        <dbReference type="EMBL" id="BBO23693.1"/>
    </source>
</evidence>
<evidence type="ECO:0000313" key="4">
    <source>
        <dbReference type="Proteomes" id="UP000662873"/>
    </source>
</evidence>